<evidence type="ECO:0000313" key="6">
    <source>
        <dbReference type="Proteomes" id="UP000094067"/>
    </source>
</evidence>
<dbReference type="AlphaFoldDB" id="A0A1E3UQD7"/>
<dbReference type="GO" id="GO:0003677">
    <property type="term" value="F:DNA binding"/>
    <property type="evidence" value="ECO:0007669"/>
    <property type="project" value="UniProtKB-KW"/>
</dbReference>
<dbReference type="EMBL" id="MCGH01000002">
    <property type="protein sequence ID" value="ODM07241.1"/>
    <property type="molecule type" value="Genomic_DNA"/>
</dbReference>
<dbReference type="Proteomes" id="UP000094271">
    <property type="component" value="Unassembled WGS sequence"/>
</dbReference>
<name>A0A1E3UQD7_9FIRM</name>
<evidence type="ECO:0000313" key="5">
    <source>
        <dbReference type="EMBL" id="ODR55259.1"/>
    </source>
</evidence>
<dbReference type="InterPro" id="IPR007492">
    <property type="entry name" value="LytTR_DNA-bd_dom"/>
</dbReference>
<dbReference type="EMBL" id="MCGI01000002">
    <property type="protein sequence ID" value="ODM11864.1"/>
    <property type="molecule type" value="Genomic_DNA"/>
</dbReference>
<evidence type="ECO:0000313" key="7">
    <source>
        <dbReference type="Proteomes" id="UP000094271"/>
    </source>
</evidence>
<dbReference type="GeneID" id="93303879"/>
<dbReference type="Pfam" id="PF04397">
    <property type="entry name" value="LytTR"/>
    <property type="match status" value="1"/>
</dbReference>
<evidence type="ECO:0000259" key="1">
    <source>
        <dbReference type="PROSITE" id="PS50930"/>
    </source>
</evidence>
<dbReference type="PATRIC" id="fig|1432052.3.peg.2735"/>
<dbReference type="PANTHER" id="PTHR37299:SF4">
    <property type="entry name" value="TRANSCRIPTIONAL REGULATOR"/>
    <property type="match status" value="1"/>
</dbReference>
<keyword evidence="5" id="KW-0238">DNA-binding</keyword>
<evidence type="ECO:0000313" key="8">
    <source>
        <dbReference type="Proteomes" id="UP000094869"/>
    </source>
</evidence>
<keyword evidence="8" id="KW-1185">Reference proteome</keyword>
<reference evidence="6 9" key="1">
    <citation type="submission" date="2016-07" db="EMBL/GenBank/DDBJ databases">
        <title>Characterization of isolates of Eisenbergiella tayi derived from blood cultures, using whole genome sequencing.</title>
        <authorList>
            <person name="Burdz T."/>
            <person name="Wiebe D."/>
            <person name="Huynh C."/>
            <person name="Bernard K."/>
        </authorList>
    </citation>
    <scope>NUCLEOTIDE SEQUENCE [LARGE SCALE GENOMIC DNA]</scope>
    <source>
        <strain evidence="2 6">NML 110608</strain>
        <strain evidence="3 9">NML 120489</strain>
    </source>
</reference>
<comment type="caution">
    <text evidence="5">The sequence shown here is derived from an EMBL/GenBank/DDBJ whole genome shotgun (WGS) entry which is preliminary data.</text>
</comment>
<dbReference type="RefSeq" id="WP_009253494.1">
    <property type="nucleotide sequence ID" value="NZ_BAABXS010000001.1"/>
</dbReference>
<dbReference type="Proteomes" id="UP000095003">
    <property type="component" value="Unassembled WGS sequence"/>
</dbReference>
<gene>
    <name evidence="3" type="ORF">BEH84_02479</name>
    <name evidence="5" type="ORF">BEI59_03995</name>
    <name evidence="2" type="ORF">BEI61_03131</name>
    <name evidence="4" type="ORF">BEI63_28245</name>
</gene>
<dbReference type="GO" id="GO:0000156">
    <property type="term" value="F:phosphorelay response regulator activity"/>
    <property type="evidence" value="ECO:0007669"/>
    <property type="project" value="InterPro"/>
</dbReference>
<dbReference type="SMART" id="SM00850">
    <property type="entry name" value="LytTR"/>
    <property type="match status" value="1"/>
</dbReference>
<dbReference type="InterPro" id="IPR046947">
    <property type="entry name" value="LytR-like"/>
</dbReference>
<evidence type="ECO:0000313" key="4">
    <source>
        <dbReference type="EMBL" id="ODR45843.1"/>
    </source>
</evidence>
<dbReference type="OrthoDB" id="9808614at2"/>
<protein>
    <submittedName>
        <fullName evidence="5">DNA-binding protein</fullName>
    </submittedName>
    <submittedName>
        <fullName evidence="2">Putative HTH-type transcriptional regulator</fullName>
    </submittedName>
</protein>
<accession>A0A1E3UQD7</accession>
<reference evidence="4 8" key="2">
    <citation type="submission" date="2016-08" db="EMBL/GenBank/DDBJ databases">
        <title>Characterization of Isolates of Eisenbergiella tayi Derived from Blood Cultures, Using Whole Genome Sequencing.</title>
        <authorList>
            <person name="Bernier A.-M."/>
            <person name="Burdz T."/>
            <person name="Wiebe D."/>
            <person name="Bernard K."/>
        </authorList>
    </citation>
    <scope>NUCLEOTIDE SEQUENCE [LARGE SCALE GENOMIC DNA]</scope>
    <source>
        <strain evidence="4 8">NML120146</strain>
    </source>
</reference>
<evidence type="ECO:0000313" key="2">
    <source>
        <dbReference type="EMBL" id="ODM07241.1"/>
    </source>
</evidence>
<dbReference type="Proteomes" id="UP000094869">
    <property type="component" value="Unassembled WGS sequence"/>
</dbReference>
<dbReference type="PANTHER" id="PTHR37299">
    <property type="entry name" value="TRANSCRIPTIONAL REGULATOR-RELATED"/>
    <property type="match status" value="1"/>
</dbReference>
<reference evidence="5 7" key="3">
    <citation type="submission" date="2016-08" db="EMBL/GenBank/DDBJ databases">
        <authorList>
            <person name="Seilhamer J.J."/>
        </authorList>
    </citation>
    <scope>NUCLEOTIDE SEQUENCE [LARGE SCALE GENOMIC DNA]</scope>
    <source>
        <strain evidence="5 7">NML150140-1</strain>
    </source>
</reference>
<dbReference type="Gene3D" id="2.40.50.1020">
    <property type="entry name" value="LytTr DNA-binding domain"/>
    <property type="match status" value="1"/>
</dbReference>
<dbReference type="EMBL" id="MEHA01000002">
    <property type="protein sequence ID" value="ODR55259.1"/>
    <property type="molecule type" value="Genomic_DNA"/>
</dbReference>
<organism evidence="5 7">
    <name type="scientific">Eisenbergiella tayi</name>
    <dbReference type="NCBI Taxonomy" id="1432052"/>
    <lineage>
        <taxon>Bacteria</taxon>
        <taxon>Bacillati</taxon>
        <taxon>Bacillota</taxon>
        <taxon>Clostridia</taxon>
        <taxon>Lachnospirales</taxon>
        <taxon>Lachnospiraceae</taxon>
        <taxon>Eisenbergiella</taxon>
    </lineage>
</organism>
<dbReference type="PROSITE" id="PS50930">
    <property type="entry name" value="HTH_LYTTR"/>
    <property type="match status" value="1"/>
</dbReference>
<evidence type="ECO:0000313" key="9">
    <source>
        <dbReference type="Proteomes" id="UP000095003"/>
    </source>
</evidence>
<evidence type="ECO:0000313" key="3">
    <source>
        <dbReference type="EMBL" id="ODM11864.1"/>
    </source>
</evidence>
<dbReference type="EMBL" id="MEHD01000051">
    <property type="protein sequence ID" value="ODR45843.1"/>
    <property type="molecule type" value="Genomic_DNA"/>
</dbReference>
<proteinExistence type="predicted"/>
<sequence>MRVRIEIEPELPEDEVIIRCRKVEEHILKLQQMAVDSGPGDSCIALQSGDTKYYVPLAQLLFFETEGKLVQAHTADRLYLTDRKLYELEESLPGSFMRISKSTIVNLDHIYSITRNLTASSIVEFYGTAKKVYVSRNYYKALTERLGEKRRKI</sequence>
<feature type="domain" description="HTH LytTR-type" evidence="1">
    <location>
        <begin position="44"/>
        <end position="148"/>
    </location>
</feature>
<dbReference type="Proteomes" id="UP000094067">
    <property type="component" value="Unassembled WGS sequence"/>
</dbReference>